<keyword evidence="2" id="KW-1185">Reference proteome</keyword>
<sequence length="378" mass="41657">MSKQAYGASAPQERIDARPRPCHTGLMKWPLVTINTESGTVRAVAPSLLAVSRATDVPAFYMPWFIKRLQAGYACWVNPFSGKPQYVSLTRARAVVFWSKNPGSLIQYQTELEARGFAYYVQFTLNDYEAEGWEPGLPPISQRVETFRQLAGLLGPERVVWRFDPLMLAANSGSRMLTCEDLLDRLERLAASLAGCTTKLVFSFADIAPYRKVAGNLRRKGVIWRDFTPAEMRYMAAAIAAICARNGMRAFTCGEKIDLSAQGVAHNRCTDPELILRLTSRHPDILDLFGLAAAEQMGLPGVRSVLGSSLEAEYSRDSGQRAVCLCVPCKDVGQYNTCPHGCIYCYANTSEVVARKNFHAHNVDGESIAAMPGNVTGK</sequence>
<dbReference type="Proteomes" id="UP000539075">
    <property type="component" value="Unassembled WGS sequence"/>
</dbReference>
<evidence type="ECO:0000313" key="1">
    <source>
        <dbReference type="EMBL" id="MBB5142660.1"/>
    </source>
</evidence>
<comment type="caution">
    <text evidence="1">The sequence shown here is derived from an EMBL/GenBank/DDBJ whole genome shotgun (WGS) entry which is preliminary data.</text>
</comment>
<name>A0A7W8BZ71_9BACT</name>
<evidence type="ECO:0008006" key="3">
    <source>
        <dbReference type="Google" id="ProtNLM"/>
    </source>
</evidence>
<dbReference type="InterPro" id="IPR014998">
    <property type="entry name" value="DUF1848"/>
</dbReference>
<gene>
    <name evidence="1" type="ORF">HNQ38_000739</name>
</gene>
<protein>
    <recommendedName>
        <fullName evidence="3">DUF1848 domain-containing protein</fullName>
    </recommendedName>
</protein>
<proteinExistence type="predicted"/>
<dbReference type="Pfam" id="PF08902">
    <property type="entry name" value="DUF1848"/>
    <property type="match status" value="1"/>
</dbReference>
<accession>A0A7W8BZ71</accession>
<reference evidence="1 2" key="1">
    <citation type="submission" date="2020-08" db="EMBL/GenBank/DDBJ databases">
        <title>Genomic Encyclopedia of Type Strains, Phase IV (KMG-IV): sequencing the most valuable type-strain genomes for metagenomic binning, comparative biology and taxonomic classification.</title>
        <authorList>
            <person name="Goeker M."/>
        </authorList>
    </citation>
    <scope>NUCLEOTIDE SEQUENCE [LARGE SCALE GENOMIC DNA]</scope>
    <source>
        <strain evidence="1 2">DSM 11275</strain>
    </source>
</reference>
<evidence type="ECO:0000313" key="2">
    <source>
        <dbReference type="Proteomes" id="UP000539075"/>
    </source>
</evidence>
<dbReference type="EMBL" id="JACHGO010000002">
    <property type="protein sequence ID" value="MBB5142660.1"/>
    <property type="molecule type" value="Genomic_DNA"/>
</dbReference>
<organism evidence="1 2">
    <name type="scientific">Desulfovibrio intestinalis</name>
    <dbReference type="NCBI Taxonomy" id="58621"/>
    <lineage>
        <taxon>Bacteria</taxon>
        <taxon>Pseudomonadati</taxon>
        <taxon>Thermodesulfobacteriota</taxon>
        <taxon>Desulfovibrionia</taxon>
        <taxon>Desulfovibrionales</taxon>
        <taxon>Desulfovibrionaceae</taxon>
        <taxon>Desulfovibrio</taxon>
    </lineage>
</organism>
<dbReference type="AlphaFoldDB" id="A0A7W8BZ71"/>